<keyword evidence="4" id="KW-1185">Reference proteome</keyword>
<dbReference type="GO" id="GO:0016020">
    <property type="term" value="C:membrane"/>
    <property type="evidence" value="ECO:0007669"/>
    <property type="project" value="UniProtKB-SubCell"/>
</dbReference>
<reference evidence="3 4" key="1">
    <citation type="journal article" date="2014" name="Nat. Commun.">
        <title>Klebsormidium flaccidum genome reveals primary factors for plant terrestrial adaptation.</title>
        <authorList>
            <person name="Hori K."/>
            <person name="Maruyama F."/>
            <person name="Fujisawa T."/>
            <person name="Togashi T."/>
            <person name="Yamamoto N."/>
            <person name="Seo M."/>
            <person name="Sato S."/>
            <person name="Yamada T."/>
            <person name="Mori H."/>
            <person name="Tajima N."/>
            <person name="Moriyama T."/>
            <person name="Ikeuchi M."/>
            <person name="Watanabe M."/>
            <person name="Wada H."/>
            <person name="Kobayashi K."/>
            <person name="Saito M."/>
            <person name="Masuda T."/>
            <person name="Sasaki-Sekimoto Y."/>
            <person name="Mashiguchi K."/>
            <person name="Awai K."/>
            <person name="Shimojima M."/>
            <person name="Masuda S."/>
            <person name="Iwai M."/>
            <person name="Nobusawa T."/>
            <person name="Narise T."/>
            <person name="Kondo S."/>
            <person name="Saito H."/>
            <person name="Sato R."/>
            <person name="Murakawa M."/>
            <person name="Ihara Y."/>
            <person name="Oshima-Yamada Y."/>
            <person name="Ohtaka K."/>
            <person name="Satoh M."/>
            <person name="Sonobe K."/>
            <person name="Ishii M."/>
            <person name="Ohtani R."/>
            <person name="Kanamori-Sato M."/>
            <person name="Honoki R."/>
            <person name="Miyazaki D."/>
            <person name="Mochizuki H."/>
            <person name="Umetsu J."/>
            <person name="Higashi K."/>
            <person name="Shibata D."/>
            <person name="Kamiya Y."/>
            <person name="Sato N."/>
            <person name="Nakamura Y."/>
            <person name="Tabata S."/>
            <person name="Ida S."/>
            <person name="Kurokawa K."/>
            <person name="Ohta H."/>
        </authorList>
    </citation>
    <scope>NUCLEOTIDE SEQUENCE [LARGE SCALE GENOMIC DNA]</scope>
    <source>
        <strain evidence="3 4">NIES-2285</strain>
    </source>
</reference>
<evidence type="ECO:0000256" key="2">
    <source>
        <dbReference type="ARBA" id="ARBA00023136"/>
    </source>
</evidence>
<dbReference type="PANTHER" id="PTHR31234:SF2">
    <property type="entry name" value="OS05G0199100 PROTEIN"/>
    <property type="match status" value="1"/>
</dbReference>
<accession>A0A1Y1HPF0</accession>
<sequence length="203" mass="21619">MALRLGGRRFGSSLTRALSSLPGRLALAVGATYLVWPRHPRVEVEEVRLRSMKVRLGKEEAADSSSVELDLNVSLRVWLHNTNVVKVDLFESGATVQYRGSTLGVGMVRAATIPPKSAVKMDIPAVLTGAKALHLGPQLLKDAATGEVAIVSFAEVPGVAFVVGIKVPITIYVRIQLVLDPIGLGILAQECTAKLEVLGIPPI</sequence>
<name>A0A1Y1HPF0_KLENI</name>
<evidence type="ECO:0000256" key="1">
    <source>
        <dbReference type="ARBA" id="ARBA00004370"/>
    </source>
</evidence>
<dbReference type="InterPro" id="IPR044839">
    <property type="entry name" value="NDR1-like"/>
</dbReference>
<comment type="subcellular location">
    <subcellularLocation>
        <location evidence="1">Membrane</location>
    </subcellularLocation>
</comment>
<protein>
    <submittedName>
        <fullName evidence="3">Late embryogenesis abundant hydroxyproline-rich glycoprotein family</fullName>
    </submittedName>
</protein>
<dbReference type="AlphaFoldDB" id="A0A1Y1HPF0"/>
<dbReference type="GO" id="GO:0098542">
    <property type="term" value="P:defense response to other organism"/>
    <property type="evidence" value="ECO:0007669"/>
    <property type="project" value="InterPro"/>
</dbReference>
<dbReference type="Proteomes" id="UP000054558">
    <property type="component" value="Unassembled WGS sequence"/>
</dbReference>
<proteinExistence type="predicted"/>
<dbReference type="PANTHER" id="PTHR31234">
    <property type="entry name" value="LATE EMBRYOGENESIS ABUNDANT (LEA) HYDROXYPROLINE-RICH GLYCOPROTEIN FAMILY"/>
    <property type="match status" value="1"/>
</dbReference>
<keyword evidence="2" id="KW-0472">Membrane</keyword>
<organism evidence="3 4">
    <name type="scientific">Klebsormidium nitens</name>
    <name type="common">Green alga</name>
    <name type="synonym">Ulothrix nitens</name>
    <dbReference type="NCBI Taxonomy" id="105231"/>
    <lineage>
        <taxon>Eukaryota</taxon>
        <taxon>Viridiplantae</taxon>
        <taxon>Streptophyta</taxon>
        <taxon>Klebsormidiophyceae</taxon>
        <taxon>Klebsormidiales</taxon>
        <taxon>Klebsormidiaceae</taxon>
        <taxon>Klebsormidium</taxon>
    </lineage>
</organism>
<dbReference type="EMBL" id="DF236962">
    <property type="protein sequence ID" value="GAQ78457.1"/>
    <property type="molecule type" value="Genomic_DNA"/>
</dbReference>
<gene>
    <name evidence="3" type="ORF">KFL_000130390</name>
</gene>
<evidence type="ECO:0000313" key="3">
    <source>
        <dbReference type="EMBL" id="GAQ78457.1"/>
    </source>
</evidence>
<dbReference type="OMA" id="PSAMCIY"/>
<evidence type="ECO:0000313" key="4">
    <source>
        <dbReference type="Proteomes" id="UP000054558"/>
    </source>
</evidence>